<proteinExistence type="predicted"/>
<accession>A0AB38YIW2</accession>
<protein>
    <recommendedName>
        <fullName evidence="3">Multidrug transporter</fullName>
    </recommendedName>
</protein>
<sequence length="204" mass="23396">MAAIVLMVFAFSFLFMLAGLWLLTRYRWVKGFLAGTLGLLFFASAVLGGLAAWRLSEYERVTDTTLLGTITVRDISSNRYAVTLAQDRVARRFELEGDRWRGVGQRVVAPEWLFFGPSVEFVTLIQMEGRYLRLEDEMRAQRPVQGGNWYRRLGDELLAMLFETDELFTPLLPLTLQALFTLEFRGDTFVLQGINEPAQEALRR</sequence>
<evidence type="ECO:0000313" key="2">
    <source>
        <dbReference type="EMBL" id="WLD59344.1"/>
    </source>
</evidence>
<keyword evidence="1" id="KW-0812">Transmembrane</keyword>
<feature type="transmembrane region" description="Helical" evidence="1">
    <location>
        <begin position="6"/>
        <end position="24"/>
    </location>
</feature>
<dbReference type="EMBL" id="CP101717">
    <property type="protein sequence ID" value="WLD59344.1"/>
    <property type="molecule type" value="Genomic_DNA"/>
</dbReference>
<feature type="transmembrane region" description="Helical" evidence="1">
    <location>
        <begin position="31"/>
        <end position="53"/>
    </location>
</feature>
<name>A0AB38YIW2_9GAMM</name>
<organism evidence="2">
    <name type="scientific">Salinispirillum sp. LH 10-3-1</name>
    <dbReference type="NCBI Taxonomy" id="2952525"/>
    <lineage>
        <taxon>Bacteria</taxon>
        <taxon>Pseudomonadati</taxon>
        <taxon>Pseudomonadota</taxon>
        <taxon>Gammaproteobacteria</taxon>
        <taxon>Oceanospirillales</taxon>
        <taxon>Saccharospirillaceae</taxon>
        <taxon>Salinispirillum</taxon>
    </lineage>
</organism>
<keyword evidence="1" id="KW-0472">Membrane</keyword>
<evidence type="ECO:0008006" key="3">
    <source>
        <dbReference type="Google" id="ProtNLM"/>
    </source>
</evidence>
<gene>
    <name evidence="2" type="ORF">NFC81_06070</name>
</gene>
<dbReference type="RefSeq" id="WP_304996635.1">
    <property type="nucleotide sequence ID" value="NZ_CP101717.1"/>
</dbReference>
<keyword evidence="1" id="KW-1133">Transmembrane helix</keyword>
<reference evidence="2" key="1">
    <citation type="submission" date="2022-07" db="EMBL/GenBank/DDBJ databases">
        <title>Complete genome sequence of Salinispirillum sp. LH10-3-1 capable of multiple carbohydrate inversion isolated from a soda lake.</title>
        <authorList>
            <person name="Liu J."/>
            <person name="Zhai Y."/>
            <person name="Zhang H."/>
            <person name="Yang H."/>
            <person name="Qu J."/>
            <person name="Li J."/>
        </authorList>
    </citation>
    <scope>NUCLEOTIDE SEQUENCE</scope>
    <source>
        <strain evidence="2">LH 10-3-1</strain>
    </source>
</reference>
<evidence type="ECO:0000256" key="1">
    <source>
        <dbReference type="SAM" id="Phobius"/>
    </source>
</evidence>
<dbReference type="AlphaFoldDB" id="A0AB38YIW2"/>